<sequence length="408" mass="47202">MKKFTFNFILILLTLSIFSCNKSDDSQEPKILSNENQILDFQLPFDGTYISGEIDENSKTISFNTEGQNLEQLTPKIIYSDKASISPAENLPQDFSSEVAYTVYAESGVTEVYRIQVNNRPLSSEKKILSFNVNVNGTVKQAEINHDKHEIYLDAGDFINSIDPEITVSEYASWELTDENPDYSKPVKFRVNAEDETSVIYEFHANKPEFGMVRSMVERLLFYPGANIQISGKFIDLREADEFYLINEDGSKIFPEIISEESFYYEEEHIRYYSATLKIPYSASTDVYKLVVKIRSYRVEFDGIDILGENVPRVSSTDKNEYELNDTLILYGENLKPYIMIPHDGSHYLIFDTGSGLVNIDVNESQTELRFVLDYRWDHFFWPRNVSKKVYLMDEDRRVGESIEVIFK</sequence>
<name>A0A1I5BX46_9FLAO</name>
<dbReference type="Gene3D" id="2.60.40.2340">
    <property type="match status" value="2"/>
</dbReference>
<keyword evidence="1" id="KW-0732">Signal</keyword>
<reference evidence="3 4" key="1">
    <citation type="submission" date="2016-10" db="EMBL/GenBank/DDBJ databases">
        <authorList>
            <person name="de Groot N.N."/>
        </authorList>
    </citation>
    <scope>NUCLEOTIDE SEQUENCE [LARGE SCALE GENOMIC DNA]</scope>
    <source>
        <strain evidence="3 4">DSM 17794</strain>
    </source>
</reference>
<feature type="signal peptide" evidence="1">
    <location>
        <begin position="1"/>
        <end position="22"/>
    </location>
</feature>
<keyword evidence="4" id="KW-1185">Reference proteome</keyword>
<dbReference type="Proteomes" id="UP000199153">
    <property type="component" value="Unassembled WGS sequence"/>
</dbReference>
<dbReference type="InterPro" id="IPR032186">
    <property type="entry name" value="DUF5018"/>
</dbReference>
<dbReference type="PROSITE" id="PS51257">
    <property type="entry name" value="PROKAR_LIPOPROTEIN"/>
    <property type="match status" value="1"/>
</dbReference>
<evidence type="ECO:0000313" key="4">
    <source>
        <dbReference type="Proteomes" id="UP000199153"/>
    </source>
</evidence>
<dbReference type="RefSeq" id="WP_093410447.1">
    <property type="nucleotide sequence ID" value="NZ_FOVL01000017.1"/>
</dbReference>
<evidence type="ECO:0000259" key="2">
    <source>
        <dbReference type="Pfam" id="PF16410"/>
    </source>
</evidence>
<proteinExistence type="predicted"/>
<dbReference type="EMBL" id="FOVL01000017">
    <property type="protein sequence ID" value="SFN79257.1"/>
    <property type="molecule type" value="Genomic_DNA"/>
</dbReference>
<dbReference type="OrthoDB" id="1198496at2"/>
<protein>
    <recommendedName>
        <fullName evidence="2">DUF5018 domain-containing protein</fullName>
    </recommendedName>
</protein>
<dbReference type="AlphaFoldDB" id="A0A1I5BX46"/>
<evidence type="ECO:0000256" key="1">
    <source>
        <dbReference type="SAM" id="SignalP"/>
    </source>
</evidence>
<gene>
    <name evidence="3" type="ORF">SAMN05660413_02601</name>
</gene>
<organism evidence="3 4">
    <name type="scientific">Salegentibacter flavus</name>
    <dbReference type="NCBI Taxonomy" id="287099"/>
    <lineage>
        <taxon>Bacteria</taxon>
        <taxon>Pseudomonadati</taxon>
        <taxon>Bacteroidota</taxon>
        <taxon>Flavobacteriia</taxon>
        <taxon>Flavobacteriales</taxon>
        <taxon>Flavobacteriaceae</taxon>
        <taxon>Salegentibacter</taxon>
    </lineage>
</organism>
<accession>A0A1I5BX46</accession>
<feature type="chain" id="PRO_5011670749" description="DUF5018 domain-containing protein" evidence="1">
    <location>
        <begin position="23"/>
        <end position="408"/>
    </location>
</feature>
<evidence type="ECO:0000313" key="3">
    <source>
        <dbReference type="EMBL" id="SFN79257.1"/>
    </source>
</evidence>
<dbReference type="Pfam" id="PF16410">
    <property type="entry name" value="DUF5018"/>
    <property type="match status" value="1"/>
</dbReference>
<dbReference type="STRING" id="287099.SAMN05660413_02601"/>
<feature type="domain" description="DUF5018" evidence="2">
    <location>
        <begin position="32"/>
        <end position="117"/>
    </location>
</feature>